<keyword evidence="4" id="KW-1185">Reference proteome</keyword>
<dbReference type="EMBL" id="JAUTXY010000003">
    <property type="protein sequence ID" value="MEE2057418.1"/>
    <property type="molecule type" value="Genomic_DNA"/>
</dbReference>
<proteinExistence type="inferred from homology"/>
<dbReference type="InterPro" id="IPR002711">
    <property type="entry name" value="HNH"/>
</dbReference>
<accession>A0ABU7L7B2</accession>
<comment type="similarity">
    <text evidence="1">Belongs to the Rv1128c/1148c/1588c/1702c/1945/3466 family.</text>
</comment>
<dbReference type="Pfam" id="PF02720">
    <property type="entry name" value="DUF222"/>
    <property type="match status" value="1"/>
</dbReference>
<dbReference type="Proteomes" id="UP001336020">
    <property type="component" value="Unassembled WGS sequence"/>
</dbReference>
<evidence type="ECO:0000313" key="4">
    <source>
        <dbReference type="Proteomes" id="UP001336020"/>
    </source>
</evidence>
<comment type="caution">
    <text evidence="3">The sequence shown here is derived from an EMBL/GenBank/DDBJ whole genome shotgun (WGS) entry which is preliminary data.</text>
</comment>
<protein>
    <submittedName>
        <fullName evidence="3">DUF222 domain-containing protein</fullName>
    </submittedName>
</protein>
<dbReference type="Pfam" id="PF01844">
    <property type="entry name" value="HNH"/>
    <property type="match status" value="1"/>
</dbReference>
<dbReference type="RefSeq" id="WP_330132683.1">
    <property type="nucleotide sequence ID" value="NZ_JAUTXY010000003.1"/>
</dbReference>
<organism evidence="3 4">
    <name type="scientific">Rhodococcus artemisiae</name>
    <dbReference type="NCBI Taxonomy" id="714159"/>
    <lineage>
        <taxon>Bacteria</taxon>
        <taxon>Bacillati</taxon>
        <taxon>Actinomycetota</taxon>
        <taxon>Actinomycetes</taxon>
        <taxon>Mycobacteriales</taxon>
        <taxon>Nocardiaceae</taxon>
        <taxon>Rhodococcus</taxon>
    </lineage>
</organism>
<sequence>MGGELWKLNDTQLMAETLAVSAEIHTLQVQRVDLMIAMFERDTVTDRGYRSPAHWLAAATNLEIGQCHRIETLARLLRLEPEVRTAYSSGLLDADKARRIAYFCQHYPRTMNPCDFDKARTILIDHASEKVATKTTVRALIRRLEHLYSTDDGPPPGEDTTRNELFVSTTLHGRVAIKGEFDAVTGARLRHLLSPLAAPRPEVGGVKDDRPASRRNADAFDQLLQCVEAAGLVPVEGGVKPHVTVTASITDLTENTAIKELFANSPEEGYATESWAGPLSLDAARMLACDCQVTRILLDEHGVPLAHGRTYRTATTAQRRALTVRDGGCAFPYCSTPPAWADAHHVRHWVDGGDTDLDNLVMLCGHHHRLMHHTDWEVELTEHLRPQFIPPASVDLFSTPIPGNRPDLVS</sequence>
<dbReference type="CDD" id="cd00085">
    <property type="entry name" value="HNHc"/>
    <property type="match status" value="1"/>
</dbReference>
<evidence type="ECO:0000256" key="1">
    <source>
        <dbReference type="ARBA" id="ARBA00023450"/>
    </source>
</evidence>
<gene>
    <name evidence="3" type="ORF">Q7514_07735</name>
</gene>
<name>A0ABU7L7B2_9NOCA</name>
<dbReference type="InterPro" id="IPR003870">
    <property type="entry name" value="DUF222"/>
</dbReference>
<dbReference type="Gene3D" id="1.10.30.50">
    <property type="match status" value="1"/>
</dbReference>
<evidence type="ECO:0000313" key="3">
    <source>
        <dbReference type="EMBL" id="MEE2057418.1"/>
    </source>
</evidence>
<dbReference type="InterPro" id="IPR003615">
    <property type="entry name" value="HNH_nuc"/>
</dbReference>
<feature type="domain" description="HNH nuclease" evidence="2">
    <location>
        <begin position="317"/>
        <end position="369"/>
    </location>
</feature>
<evidence type="ECO:0000259" key="2">
    <source>
        <dbReference type="SMART" id="SM00507"/>
    </source>
</evidence>
<reference evidence="3 4" key="1">
    <citation type="submission" date="2023-07" db="EMBL/GenBank/DDBJ databases">
        <authorList>
            <person name="Girao M."/>
            <person name="Carvalho M.F."/>
        </authorList>
    </citation>
    <scope>NUCLEOTIDE SEQUENCE [LARGE SCALE GENOMIC DNA]</scope>
    <source>
        <strain evidence="3 4">YIM65754</strain>
    </source>
</reference>
<dbReference type="SMART" id="SM00507">
    <property type="entry name" value="HNHc"/>
    <property type="match status" value="1"/>
</dbReference>